<proteinExistence type="predicted"/>
<evidence type="ECO:0000313" key="3">
    <source>
        <dbReference type="Proteomes" id="UP000006882"/>
    </source>
</evidence>
<dbReference type="Proteomes" id="UP000006882">
    <property type="component" value="Chromosome G4"/>
</dbReference>
<keyword evidence="1" id="KW-0812">Transmembrane</keyword>
<dbReference type="EMBL" id="CM007654">
    <property type="protein sequence ID" value="ONI13577.1"/>
    <property type="molecule type" value="Genomic_DNA"/>
</dbReference>
<evidence type="ECO:0000256" key="1">
    <source>
        <dbReference type="SAM" id="Phobius"/>
    </source>
</evidence>
<protein>
    <submittedName>
        <fullName evidence="2">Uncharacterized protein</fullName>
    </submittedName>
</protein>
<organism evidence="2 3">
    <name type="scientific">Prunus persica</name>
    <name type="common">Peach</name>
    <name type="synonym">Amygdalus persica</name>
    <dbReference type="NCBI Taxonomy" id="3760"/>
    <lineage>
        <taxon>Eukaryota</taxon>
        <taxon>Viridiplantae</taxon>
        <taxon>Streptophyta</taxon>
        <taxon>Embryophyta</taxon>
        <taxon>Tracheophyta</taxon>
        <taxon>Spermatophyta</taxon>
        <taxon>Magnoliopsida</taxon>
        <taxon>eudicotyledons</taxon>
        <taxon>Gunneridae</taxon>
        <taxon>Pentapetalae</taxon>
        <taxon>rosids</taxon>
        <taxon>fabids</taxon>
        <taxon>Rosales</taxon>
        <taxon>Rosaceae</taxon>
        <taxon>Amygdaloideae</taxon>
        <taxon>Amygdaleae</taxon>
        <taxon>Prunus</taxon>
    </lineage>
</organism>
<reference evidence="2 3" key="1">
    <citation type="journal article" date="2013" name="Nat. Genet.">
        <title>The high-quality draft genome of peach (Prunus persica) identifies unique patterns of genetic diversity, domestication and genome evolution.</title>
        <authorList>
            <consortium name="International Peach Genome Initiative"/>
            <person name="Verde I."/>
            <person name="Abbott A.G."/>
            <person name="Scalabrin S."/>
            <person name="Jung S."/>
            <person name="Shu S."/>
            <person name="Marroni F."/>
            <person name="Zhebentyayeva T."/>
            <person name="Dettori M.T."/>
            <person name="Grimwood J."/>
            <person name="Cattonaro F."/>
            <person name="Zuccolo A."/>
            <person name="Rossini L."/>
            <person name="Jenkins J."/>
            <person name="Vendramin E."/>
            <person name="Meisel L.A."/>
            <person name="Decroocq V."/>
            <person name="Sosinski B."/>
            <person name="Prochnik S."/>
            <person name="Mitros T."/>
            <person name="Policriti A."/>
            <person name="Cipriani G."/>
            <person name="Dondini L."/>
            <person name="Ficklin S."/>
            <person name="Goodstein D.M."/>
            <person name="Xuan P."/>
            <person name="Del Fabbro C."/>
            <person name="Aramini V."/>
            <person name="Copetti D."/>
            <person name="Gonzalez S."/>
            <person name="Horner D.S."/>
            <person name="Falchi R."/>
            <person name="Lucas S."/>
            <person name="Mica E."/>
            <person name="Maldonado J."/>
            <person name="Lazzari B."/>
            <person name="Bielenberg D."/>
            <person name="Pirona R."/>
            <person name="Miculan M."/>
            <person name="Barakat A."/>
            <person name="Testolin R."/>
            <person name="Stella A."/>
            <person name="Tartarini S."/>
            <person name="Tonutti P."/>
            <person name="Arus P."/>
            <person name="Orellana A."/>
            <person name="Wells C."/>
            <person name="Main D."/>
            <person name="Vizzotto G."/>
            <person name="Silva H."/>
            <person name="Salamini F."/>
            <person name="Schmutz J."/>
            <person name="Morgante M."/>
            <person name="Rokhsar D.S."/>
        </authorList>
    </citation>
    <scope>NUCLEOTIDE SEQUENCE [LARGE SCALE GENOMIC DNA]</scope>
    <source>
        <strain evidence="3">cv. Nemared</strain>
    </source>
</reference>
<gene>
    <name evidence="2" type="ORF">PRUPE_4G231500</name>
</gene>
<evidence type="ECO:0000313" key="2">
    <source>
        <dbReference type="EMBL" id="ONI13577.1"/>
    </source>
</evidence>
<feature type="transmembrane region" description="Helical" evidence="1">
    <location>
        <begin position="27"/>
        <end position="46"/>
    </location>
</feature>
<name>A0A251PPU8_PRUPE</name>
<keyword evidence="1" id="KW-0472">Membrane</keyword>
<dbReference type="Gramene" id="ONI13577">
    <property type="protein sequence ID" value="ONI13577"/>
    <property type="gene ID" value="PRUPE_4G231500"/>
</dbReference>
<keyword evidence="1" id="KW-1133">Transmembrane helix</keyword>
<dbReference type="AlphaFoldDB" id="A0A251PPU8"/>
<sequence length="68" mass="8207">MPQDIEISLYWKKLTSHWWYQTPNSKFMFIIVFFGWLTSVSTKGAPIESTMVSKTRARIIFFYNYIFI</sequence>
<accession>A0A251PPU8</accession>
<keyword evidence="3" id="KW-1185">Reference proteome</keyword>